<dbReference type="Proteomes" id="UP000002931">
    <property type="component" value="Unassembled WGS sequence"/>
</dbReference>
<sequence>MSFLRPEALNGLARWRDVLIGAAVALAGLRWVLVGVGLMPWIGVAVTLLGAVFLWTGFQRARFRTGSGGLGVVEVDERQITYLAPVGGGIAAIDALTQVSVVASRAGGAFWRFDMAGERLSVPAAAEGARAVFDVLTALPGARIETAIRALNQPPETPVTIWRKGPAGVDTPRAIEHS</sequence>
<proteinExistence type="predicted"/>
<dbReference type="OrthoDB" id="7851333at2"/>
<keyword evidence="3" id="KW-1185">Reference proteome</keyword>
<evidence type="ECO:0000313" key="3">
    <source>
        <dbReference type="Proteomes" id="UP000002931"/>
    </source>
</evidence>
<protein>
    <submittedName>
        <fullName evidence="2">Uncharacterized protein</fullName>
    </submittedName>
</protein>
<gene>
    <name evidence="2" type="ORF">RB2654_10274</name>
</gene>
<keyword evidence="1" id="KW-0472">Membrane</keyword>
<dbReference type="RefSeq" id="WP_008331211.1">
    <property type="nucleotide sequence ID" value="NZ_CH902578.1"/>
</dbReference>
<dbReference type="STRING" id="314271.RB2654_10274"/>
<organism evidence="2 3">
    <name type="scientific">Maritimibacter alkaliphilus HTCC2654</name>
    <dbReference type="NCBI Taxonomy" id="314271"/>
    <lineage>
        <taxon>Bacteria</taxon>
        <taxon>Pseudomonadati</taxon>
        <taxon>Pseudomonadota</taxon>
        <taxon>Alphaproteobacteria</taxon>
        <taxon>Rhodobacterales</taxon>
        <taxon>Roseobacteraceae</taxon>
        <taxon>Maritimibacter</taxon>
    </lineage>
</organism>
<evidence type="ECO:0000256" key="1">
    <source>
        <dbReference type="SAM" id="Phobius"/>
    </source>
</evidence>
<dbReference type="HOGENOM" id="CLU_126609_0_0_5"/>
<keyword evidence="1" id="KW-0812">Transmembrane</keyword>
<reference evidence="2 3" key="1">
    <citation type="journal article" date="2010" name="J. Bacteriol.">
        <title>Genome sequences of Pelagibaca bermudensis HTCC2601T and Maritimibacter alkaliphilus HTCC2654T, the type strains of two marine Roseobacter genera.</title>
        <authorList>
            <person name="Thrash J.C."/>
            <person name="Cho J.C."/>
            <person name="Ferriera S."/>
            <person name="Johnson J."/>
            <person name="Vergin K.L."/>
            <person name="Giovannoni S.J."/>
        </authorList>
    </citation>
    <scope>NUCLEOTIDE SEQUENCE [LARGE SCALE GENOMIC DNA]</scope>
    <source>
        <strain evidence="2 3">HTCC2654</strain>
    </source>
</reference>
<name>A3VEW1_9RHOB</name>
<comment type="caution">
    <text evidence="2">The sequence shown here is derived from an EMBL/GenBank/DDBJ whole genome shotgun (WGS) entry which is preliminary data.</text>
</comment>
<dbReference type="eggNOG" id="ENOG5032SC7">
    <property type="taxonomic scope" value="Bacteria"/>
</dbReference>
<accession>A3VEW1</accession>
<feature type="transmembrane region" description="Helical" evidence="1">
    <location>
        <begin position="38"/>
        <end position="58"/>
    </location>
</feature>
<keyword evidence="1" id="KW-1133">Transmembrane helix</keyword>
<dbReference type="EMBL" id="AAMT01000005">
    <property type="protein sequence ID" value="EAQ13449.1"/>
    <property type="molecule type" value="Genomic_DNA"/>
</dbReference>
<dbReference type="AlphaFoldDB" id="A3VEW1"/>
<evidence type="ECO:0000313" key="2">
    <source>
        <dbReference type="EMBL" id="EAQ13449.1"/>
    </source>
</evidence>
<feature type="transmembrane region" description="Helical" evidence="1">
    <location>
        <begin position="12"/>
        <end position="32"/>
    </location>
</feature>